<proteinExistence type="predicted"/>
<reference evidence="1" key="1">
    <citation type="submission" date="2023-04" db="EMBL/GenBank/DDBJ databases">
        <title>Draft Genome sequencing of Naganishia species isolated from polar environments using Oxford Nanopore Technology.</title>
        <authorList>
            <person name="Leo P."/>
            <person name="Venkateswaran K."/>
        </authorList>
    </citation>
    <scope>NUCLEOTIDE SEQUENCE</scope>
    <source>
        <strain evidence="1">DBVPG 5303</strain>
    </source>
</reference>
<comment type="caution">
    <text evidence="1">The sequence shown here is derived from an EMBL/GenBank/DDBJ whole genome shotgun (WGS) entry which is preliminary data.</text>
</comment>
<keyword evidence="2" id="KW-1185">Reference proteome</keyword>
<evidence type="ECO:0000313" key="1">
    <source>
        <dbReference type="EMBL" id="KAJ9124931.1"/>
    </source>
</evidence>
<gene>
    <name evidence="1" type="ORF">QFC24_002860</name>
</gene>
<organism evidence="1 2">
    <name type="scientific">Naganishia onofrii</name>
    <dbReference type="NCBI Taxonomy" id="1851511"/>
    <lineage>
        <taxon>Eukaryota</taxon>
        <taxon>Fungi</taxon>
        <taxon>Dikarya</taxon>
        <taxon>Basidiomycota</taxon>
        <taxon>Agaricomycotina</taxon>
        <taxon>Tremellomycetes</taxon>
        <taxon>Filobasidiales</taxon>
        <taxon>Filobasidiaceae</taxon>
        <taxon>Naganishia</taxon>
    </lineage>
</organism>
<accession>A0ACC2XPI7</accession>
<dbReference type="EMBL" id="JASBWV010000008">
    <property type="protein sequence ID" value="KAJ9124931.1"/>
    <property type="molecule type" value="Genomic_DNA"/>
</dbReference>
<name>A0ACC2XPI7_9TREE</name>
<evidence type="ECO:0000313" key="2">
    <source>
        <dbReference type="Proteomes" id="UP001234202"/>
    </source>
</evidence>
<dbReference type="Proteomes" id="UP001234202">
    <property type="component" value="Unassembled WGS sequence"/>
</dbReference>
<protein>
    <submittedName>
        <fullName evidence="1">Uncharacterized protein</fullName>
    </submittedName>
</protein>
<sequence>MAESYDISPPELLNPIPPTRTDIHAFLSRHLDLLASERQAEIDQTSLLASNCSPRLLEKRGLAIGSLGVASVSVGLGGKTTGDPARLEANPANSNATAKKKGKSSTDGKSSDKNGDDEGVEGVVAKVRYESLDWVTSERITLSVDSGKDLELPERLRLLKLANSGTFDRMEATLRHVARIMLAGSTTSARQHNADLLDVLFGLRSPSRLEFAMLNKQRDSDASSTESDIQGIQWFDATLNDSQKRAVEFTLRANEVACIHGPPGTGKTFTLIEIIRQLILVQKKRVLICGASNLAVGKSASRDFYNFLARLAPLLPPAAVVRLGHPARITQSLLTRTLDYRAANSDDAEIAKDVKTELEASMQQLSRKKGEKGWVKGRERSKKWDDVRELRKEYRTREAKVVKNVMSGAQVVLSTCHGAGSRQLNNMNFDVCIIDEATQAMEAVCWIPILKSKKLILAGDPLQLPPTILSANQKSAVTKLKIKPFDFPDSVACEKTTPSEIDSAGPATEDTRKSPHADLSTAQAAAQDTGTAPMETLAAGIENLDVNDDNKNQQANGSIVDSNGALPESAERQPGIDASSAATKEHEASASSVESTTESIVTQPMNDDIDMEKSDESVTPAVVVDSEDNATPSNGMKEINTSSKRPKLSPPRTLEMTLFDRLEKMYGAGIKRLLAVQYRMHASIAEFPSKALYSSALISHESVASRRLIDLPSINDKESEAAQDVLLPTLVFFDTSGTEMYERLEGDDGDSSVNKTTVGEGSRYNENEAEIVSKWVRQLISFGIPESDIAIITPYQAQVAHLSSLLRNDFPELVCGSVDGMQGQEREAVMLSLVRSNPEREVGFLAEYRRLNVAMTRAKRQLCVVGDSGTVGQGSGYLKKWMEFLEEHADVRWAGDHI</sequence>